<gene>
    <name evidence="3" type="ORF">PLEOSDRAFT_172909</name>
</gene>
<proteinExistence type="predicted"/>
<feature type="region of interest" description="Disordered" evidence="2">
    <location>
        <begin position="281"/>
        <end position="329"/>
    </location>
</feature>
<feature type="region of interest" description="Disordered" evidence="2">
    <location>
        <begin position="1"/>
        <end position="42"/>
    </location>
</feature>
<dbReference type="OrthoDB" id="2649166at2759"/>
<name>A0A067NTQ4_PLEO1</name>
<evidence type="ECO:0000313" key="3">
    <source>
        <dbReference type="EMBL" id="KDQ30370.1"/>
    </source>
</evidence>
<feature type="compositionally biased region" description="Low complexity" evidence="2">
    <location>
        <begin position="194"/>
        <end position="204"/>
    </location>
</feature>
<keyword evidence="1" id="KW-0175">Coiled coil</keyword>
<feature type="compositionally biased region" description="Low complexity" evidence="2">
    <location>
        <begin position="281"/>
        <end position="292"/>
    </location>
</feature>
<accession>A0A067NTQ4</accession>
<organism evidence="3 4">
    <name type="scientific">Pleurotus ostreatus (strain PC15)</name>
    <name type="common">Oyster mushroom</name>
    <dbReference type="NCBI Taxonomy" id="1137138"/>
    <lineage>
        <taxon>Eukaryota</taxon>
        <taxon>Fungi</taxon>
        <taxon>Dikarya</taxon>
        <taxon>Basidiomycota</taxon>
        <taxon>Agaricomycotina</taxon>
        <taxon>Agaricomycetes</taxon>
        <taxon>Agaricomycetidae</taxon>
        <taxon>Agaricales</taxon>
        <taxon>Pleurotineae</taxon>
        <taxon>Pleurotaceae</taxon>
        <taxon>Pleurotus</taxon>
    </lineage>
</organism>
<feature type="compositionally biased region" description="Low complexity" evidence="2">
    <location>
        <begin position="1"/>
        <end position="15"/>
    </location>
</feature>
<feature type="coiled-coil region" evidence="1">
    <location>
        <begin position="209"/>
        <end position="236"/>
    </location>
</feature>
<evidence type="ECO:0000313" key="4">
    <source>
        <dbReference type="Proteomes" id="UP000027073"/>
    </source>
</evidence>
<dbReference type="VEuPathDB" id="FungiDB:PLEOSDRAFT_172909"/>
<dbReference type="Proteomes" id="UP000027073">
    <property type="component" value="Unassembled WGS sequence"/>
</dbReference>
<dbReference type="EMBL" id="KL198006">
    <property type="protein sequence ID" value="KDQ30370.1"/>
    <property type="molecule type" value="Genomic_DNA"/>
</dbReference>
<sequence length="596" mass="66100">MSNSSYPSPVSVRPSPRVREHSGSGAPPRDPSATQRSLAQASASLEAAYDRIRQVRLSLIQLQESYNSFASRFPDQVIGPNHDAIVLTGDSTSEEPQSPAGQLSQYEIDFETSTSSNAPARSGWDTYFPDSFTTAPTDPLATRNSVASSVSLNSPVSPHRSLPSRRSLLDANPSQRRESDDPSTSLGRQVAARQSNQSSPSQNSLPADIVAQQQYLREAQQTVRELERISNEYQRRLGSMPELPPLQELSSMEPILEYPRPTPAEILSRRSLDANVLQATNQTVQSSQTNSSLMPPRLTSNGRRWPRLSRADIRQGSIQSPSSSRSDATRLSMLSNFSINNMSTPSSAVNRDRPLLFDEPMSYEPGELFPSQAALQDRFDTLARRAIMRRQSTVEARDHGRTLQQDLSHYVLPRLISPTMGATADFSSFSPTDTTQELRQSSGGAASTHSRTRRRGWARLDADGNEIPSDEEEELERLRSEQRVRANNVARLTQLAEQVAMSGERRTGSNDAEDTSSIHIQRAYDRMGRLVGSRYNSEPKSRGNDVPLVDIGEVSYEPFKPSPLPMPLVKMVSTRATAQTGRRMFVLKKNQTLDDR</sequence>
<feature type="region of interest" description="Disordered" evidence="2">
    <location>
        <begin position="146"/>
        <end position="205"/>
    </location>
</feature>
<dbReference type="HOGENOM" id="CLU_457917_0_0_1"/>
<feature type="compositionally biased region" description="Low complexity" evidence="2">
    <location>
        <begin position="154"/>
        <end position="166"/>
    </location>
</feature>
<dbReference type="AlphaFoldDB" id="A0A067NTQ4"/>
<feature type="compositionally biased region" description="Polar residues" evidence="2">
    <location>
        <begin position="426"/>
        <end position="449"/>
    </location>
</feature>
<feature type="compositionally biased region" description="Low complexity" evidence="2">
    <location>
        <begin position="32"/>
        <end position="42"/>
    </location>
</feature>
<protein>
    <submittedName>
        <fullName evidence="3">Uncharacterized protein</fullName>
    </submittedName>
</protein>
<reference evidence="4" key="1">
    <citation type="journal article" date="2014" name="Proc. Natl. Acad. Sci. U.S.A.">
        <title>Extensive sampling of basidiomycete genomes demonstrates inadequacy of the white-rot/brown-rot paradigm for wood decay fungi.</title>
        <authorList>
            <person name="Riley R."/>
            <person name="Salamov A.A."/>
            <person name="Brown D.W."/>
            <person name="Nagy L.G."/>
            <person name="Floudas D."/>
            <person name="Held B.W."/>
            <person name="Levasseur A."/>
            <person name="Lombard V."/>
            <person name="Morin E."/>
            <person name="Otillar R."/>
            <person name="Lindquist E.A."/>
            <person name="Sun H."/>
            <person name="LaButti K.M."/>
            <person name="Schmutz J."/>
            <person name="Jabbour D."/>
            <person name="Luo H."/>
            <person name="Baker S.E."/>
            <person name="Pisabarro A.G."/>
            <person name="Walton J.D."/>
            <person name="Blanchette R.A."/>
            <person name="Henrissat B."/>
            <person name="Martin F."/>
            <person name="Cullen D."/>
            <person name="Hibbett D.S."/>
            <person name="Grigoriev I.V."/>
        </authorList>
    </citation>
    <scope>NUCLEOTIDE SEQUENCE [LARGE SCALE GENOMIC DNA]</scope>
    <source>
        <strain evidence="4">PC15</strain>
    </source>
</reference>
<feature type="compositionally biased region" description="Low complexity" evidence="2">
    <location>
        <begin position="314"/>
        <end position="326"/>
    </location>
</feature>
<feature type="region of interest" description="Disordered" evidence="2">
    <location>
        <begin position="426"/>
        <end position="475"/>
    </location>
</feature>
<dbReference type="InParanoid" id="A0A067NTQ4"/>
<evidence type="ECO:0000256" key="1">
    <source>
        <dbReference type="SAM" id="Coils"/>
    </source>
</evidence>
<evidence type="ECO:0000256" key="2">
    <source>
        <dbReference type="SAM" id="MobiDB-lite"/>
    </source>
</evidence>